<organism evidence="1 2">
    <name type="scientific">Coemansia aciculifera</name>
    <dbReference type="NCBI Taxonomy" id="417176"/>
    <lineage>
        <taxon>Eukaryota</taxon>
        <taxon>Fungi</taxon>
        <taxon>Fungi incertae sedis</taxon>
        <taxon>Zoopagomycota</taxon>
        <taxon>Kickxellomycotina</taxon>
        <taxon>Kickxellomycetes</taxon>
        <taxon>Kickxellales</taxon>
        <taxon>Kickxellaceae</taxon>
        <taxon>Coemansia</taxon>
    </lineage>
</organism>
<dbReference type="Proteomes" id="UP001139981">
    <property type="component" value="Unassembled WGS sequence"/>
</dbReference>
<accession>A0ACC1LYW2</accession>
<dbReference type="EMBL" id="JANBVB010001759">
    <property type="protein sequence ID" value="KAJ2889590.1"/>
    <property type="molecule type" value="Genomic_DNA"/>
</dbReference>
<sequence length="482" mass="51437">MHPQSRQFAQGTDSEALAHASVQATMSGESPAIAAKVLSSQPPRIYSHAQTSAVGIGKRPISLQEYVEQQKLGVHHRATPTGNEQLNFRVSLLERAPPEYNRKTRSVSLPSPHSGLPVLPADMLQPANACPSPDRPIYIPRPATHQRTKSFYDSPPLVQALLLPEWPQSASAQSQEQSLAEDELAERALFSHLLGDGAALTSPDLKVARRQSGAQPLVQTAPPLFDPEVDTGENGVPDSVLRAYLAGDLTAIERFFEHIMRITAPSSIYDGEVSEDGDWTFGLEGPPPEVLAQREAAHKEQANASREVPDMVDASAEASRVAASSTNLQQQVPAASEPMLTLTTSPAIQTHVSWPDPLTPASADDSAMGFATFSPQPSTSAPEAKEAFVVTDDGGGGPTGDKAPVSNDASKASKPVRKIAVARSQMARKKREGLHDNSGQSSSTNSADLSGHNCKSNTSASLTNSQRQPDDDLRIQPSDDRV</sequence>
<feature type="non-terminal residue" evidence="1">
    <location>
        <position position="482"/>
    </location>
</feature>
<gene>
    <name evidence="1" type="ORF">IWW38_004615</name>
</gene>
<evidence type="ECO:0000313" key="2">
    <source>
        <dbReference type="Proteomes" id="UP001139981"/>
    </source>
</evidence>
<name>A0ACC1LYW2_9FUNG</name>
<protein>
    <submittedName>
        <fullName evidence="1">Uncharacterized protein</fullName>
    </submittedName>
</protein>
<reference evidence="1" key="1">
    <citation type="submission" date="2022-07" db="EMBL/GenBank/DDBJ databases">
        <title>Phylogenomic reconstructions and comparative analyses of Kickxellomycotina fungi.</title>
        <authorList>
            <person name="Reynolds N.K."/>
            <person name="Stajich J.E."/>
            <person name="Barry K."/>
            <person name="Grigoriev I.V."/>
            <person name="Crous P."/>
            <person name="Smith M.E."/>
        </authorList>
    </citation>
    <scope>NUCLEOTIDE SEQUENCE</scope>
    <source>
        <strain evidence="1">CBS 190363</strain>
    </source>
</reference>
<proteinExistence type="predicted"/>
<keyword evidence="2" id="KW-1185">Reference proteome</keyword>
<evidence type="ECO:0000313" key="1">
    <source>
        <dbReference type="EMBL" id="KAJ2889590.1"/>
    </source>
</evidence>
<comment type="caution">
    <text evidence="1">The sequence shown here is derived from an EMBL/GenBank/DDBJ whole genome shotgun (WGS) entry which is preliminary data.</text>
</comment>